<dbReference type="Gene3D" id="3.40.710.10">
    <property type="entry name" value="DD-peptidase/beta-lactamase superfamily"/>
    <property type="match status" value="1"/>
</dbReference>
<feature type="compositionally biased region" description="Low complexity" evidence="14">
    <location>
        <begin position="684"/>
        <end position="715"/>
    </location>
</feature>
<keyword evidence="11" id="KW-0961">Cell wall biogenesis/degradation</keyword>
<dbReference type="Gene3D" id="1.10.3810.10">
    <property type="entry name" value="Biosynthetic peptidoglycan transglycosylase-like"/>
    <property type="match status" value="1"/>
</dbReference>
<comment type="catalytic activity">
    <reaction evidence="13">
        <text>[GlcNAc-(1-&gt;4)-Mur2Ac(oyl-L-Ala-gamma-D-Glu-L-Lys-D-Ala-D-Ala)](n)-di-trans,octa-cis-undecaprenyl diphosphate + beta-D-GlcNAc-(1-&gt;4)-Mur2Ac(oyl-L-Ala-gamma-D-Glu-L-Lys-D-Ala-D-Ala)-di-trans,octa-cis-undecaprenyl diphosphate = [GlcNAc-(1-&gt;4)-Mur2Ac(oyl-L-Ala-gamma-D-Glu-L-Lys-D-Ala-D-Ala)](n+1)-di-trans,octa-cis-undecaprenyl diphosphate + di-trans,octa-cis-undecaprenyl diphosphate + H(+)</text>
        <dbReference type="Rhea" id="RHEA:23708"/>
        <dbReference type="Rhea" id="RHEA-COMP:9602"/>
        <dbReference type="Rhea" id="RHEA-COMP:9603"/>
        <dbReference type="ChEBI" id="CHEBI:15378"/>
        <dbReference type="ChEBI" id="CHEBI:58405"/>
        <dbReference type="ChEBI" id="CHEBI:60033"/>
        <dbReference type="ChEBI" id="CHEBI:78435"/>
        <dbReference type="EC" id="2.4.99.28"/>
    </reaction>
</comment>
<dbReference type="InterPro" id="IPR036950">
    <property type="entry name" value="PBP_transglycosylase"/>
</dbReference>
<evidence type="ECO:0000256" key="7">
    <source>
        <dbReference type="ARBA" id="ARBA00022801"/>
    </source>
</evidence>
<feature type="domain" description="Penicillin-binding protein transpeptidase" evidence="16">
    <location>
        <begin position="440"/>
        <end position="621"/>
    </location>
</feature>
<evidence type="ECO:0000256" key="1">
    <source>
        <dbReference type="ARBA" id="ARBA00007090"/>
    </source>
</evidence>
<keyword evidence="15" id="KW-0472">Membrane</keyword>
<dbReference type="GO" id="GO:0008955">
    <property type="term" value="F:peptidoglycan glycosyltransferase activity"/>
    <property type="evidence" value="ECO:0007669"/>
    <property type="project" value="UniProtKB-EC"/>
</dbReference>
<feature type="region of interest" description="Disordered" evidence="14">
    <location>
        <begin position="668"/>
        <end position="787"/>
    </location>
</feature>
<evidence type="ECO:0000256" key="4">
    <source>
        <dbReference type="ARBA" id="ARBA00022670"/>
    </source>
</evidence>
<keyword evidence="3" id="KW-0121">Carboxypeptidase</keyword>
<evidence type="ECO:0000259" key="16">
    <source>
        <dbReference type="Pfam" id="PF00905"/>
    </source>
</evidence>
<dbReference type="SUPFAM" id="SSF56601">
    <property type="entry name" value="beta-lactamase/transpeptidase-like"/>
    <property type="match status" value="1"/>
</dbReference>
<keyword evidence="9" id="KW-0573">Peptidoglycan synthesis</keyword>
<dbReference type="GO" id="GO:0009252">
    <property type="term" value="P:peptidoglycan biosynthetic process"/>
    <property type="evidence" value="ECO:0007669"/>
    <property type="project" value="UniProtKB-KW"/>
</dbReference>
<dbReference type="InterPro" id="IPR001460">
    <property type="entry name" value="PCN-bd_Tpept"/>
</dbReference>
<evidence type="ECO:0000256" key="8">
    <source>
        <dbReference type="ARBA" id="ARBA00022960"/>
    </source>
</evidence>
<evidence type="ECO:0000256" key="12">
    <source>
        <dbReference type="ARBA" id="ARBA00034000"/>
    </source>
</evidence>
<dbReference type="AlphaFoldDB" id="A0A919FPS0"/>
<evidence type="ECO:0000313" key="18">
    <source>
        <dbReference type="EMBL" id="GHH70176.1"/>
    </source>
</evidence>
<keyword evidence="4" id="KW-0645">Protease</keyword>
<dbReference type="GO" id="GO:0008360">
    <property type="term" value="P:regulation of cell shape"/>
    <property type="evidence" value="ECO:0007669"/>
    <property type="project" value="UniProtKB-KW"/>
</dbReference>
<keyword evidence="8" id="KW-0133">Cell shape</keyword>
<keyword evidence="15" id="KW-1133">Transmembrane helix</keyword>
<dbReference type="GO" id="GO:0008658">
    <property type="term" value="F:penicillin binding"/>
    <property type="evidence" value="ECO:0007669"/>
    <property type="project" value="InterPro"/>
</dbReference>
<keyword evidence="15" id="KW-0812">Transmembrane</keyword>
<evidence type="ECO:0000256" key="14">
    <source>
        <dbReference type="SAM" id="MobiDB-lite"/>
    </source>
</evidence>
<dbReference type="InterPro" id="IPR012338">
    <property type="entry name" value="Beta-lactam/transpept-like"/>
</dbReference>
<dbReference type="SUPFAM" id="SSF53955">
    <property type="entry name" value="Lysozyme-like"/>
    <property type="match status" value="1"/>
</dbReference>
<evidence type="ECO:0000256" key="15">
    <source>
        <dbReference type="SAM" id="Phobius"/>
    </source>
</evidence>
<dbReference type="GO" id="GO:0009002">
    <property type="term" value="F:serine-type D-Ala-D-Ala carboxypeptidase activity"/>
    <property type="evidence" value="ECO:0007669"/>
    <property type="project" value="UniProtKB-EC"/>
</dbReference>
<dbReference type="EMBL" id="BNCD01000001">
    <property type="protein sequence ID" value="GHH70176.1"/>
    <property type="molecule type" value="Genomic_DNA"/>
</dbReference>
<keyword evidence="7" id="KW-0378">Hydrolase</keyword>
<dbReference type="GO" id="GO:0071555">
    <property type="term" value="P:cell wall organization"/>
    <property type="evidence" value="ECO:0007669"/>
    <property type="project" value="UniProtKB-KW"/>
</dbReference>
<dbReference type="Proteomes" id="UP000603708">
    <property type="component" value="Unassembled WGS sequence"/>
</dbReference>
<evidence type="ECO:0000256" key="6">
    <source>
        <dbReference type="ARBA" id="ARBA00022679"/>
    </source>
</evidence>
<dbReference type="PANTHER" id="PTHR32282:SF34">
    <property type="entry name" value="PENICILLIN-BINDING PROTEIN 1A"/>
    <property type="match status" value="1"/>
</dbReference>
<feature type="compositionally biased region" description="Gly residues" evidence="14">
    <location>
        <begin position="726"/>
        <end position="787"/>
    </location>
</feature>
<dbReference type="Pfam" id="PF00912">
    <property type="entry name" value="Transgly"/>
    <property type="match status" value="1"/>
</dbReference>
<feature type="transmembrane region" description="Helical" evidence="15">
    <location>
        <begin position="7"/>
        <end position="29"/>
    </location>
</feature>
<accession>A0A919FPS0</accession>
<sequence>MPSWRLVTGMCITFFGGIMAVAGIAYAMVGVPDEAKSAKAQNNVYYWSDGTEMVATGGSANRQILKYEDIPEAMRWAVISAENKTFWTDKGVDPTGIARALLNMAKGGETQGGSTITQQYVKNARLDDQAQTFSRKFKEFFISIKVGARVPKSEILAGYLNTAYYGRGAYGIQAAARAYYNVDASKLNPSQCAFLAATLKGATYYDPAGATNIDPAATPEANRARAVKRWTDILDLEVKFGHMSAAERAKYTEFPELHTPRSNTQRGQIGYLVDLANGYIVNNAHIPESNLERGGYQIYTTFDKKRVQELQTSVDKVRKANIKPELRPKTDTHVQFGAASVNPKTGAIEAIYGGEDATKHFTDNADQTGALVGSTFKPFVLAAAMRDGVRNPHDGPDQGADERTIASPKSLYNGMNKLKIRNYDGSVWQDRDGKEWLQTNDGDESFGKKPDYLITLREAMRESVNSPYVQLGMDVGLDKVKQSALDAGILESSLASSAFPSFSIGTSDPSAIRIAGAYGTFATHGQQRDPFSVKQVKEDGEVTYRHTDKVKQAFTPEVADNVTDVLKTVVDAGTGTAAKLPGREVAGKTGTTDGNKSAWFAGYTPQLSTAISMYRLDDNEKNKKREFLEMFGTGGQEKIHGASFPAEIWHDYMSKALQGVPPVPFAKPQPIGEVVGATPSPSVTPSDTASPDNSPSPTPSDSGPSDSPSPSESQSCGPWWPCDGGNNNGGTENGGTDTGGTTGGTDTGGTTTGTDTGGTDTGGGKNGGGNGGNGGEDGGGLFGGPSG</sequence>
<evidence type="ECO:0000256" key="5">
    <source>
        <dbReference type="ARBA" id="ARBA00022676"/>
    </source>
</evidence>
<reference evidence="18" key="1">
    <citation type="journal article" date="2014" name="Int. J. Syst. Evol. Microbiol.">
        <title>Complete genome sequence of Corynebacterium casei LMG S-19264T (=DSM 44701T), isolated from a smear-ripened cheese.</title>
        <authorList>
            <consortium name="US DOE Joint Genome Institute (JGI-PGF)"/>
            <person name="Walter F."/>
            <person name="Albersmeier A."/>
            <person name="Kalinowski J."/>
            <person name="Ruckert C."/>
        </authorList>
    </citation>
    <scope>NUCLEOTIDE SEQUENCE</scope>
    <source>
        <strain evidence="18">JCM 5069</strain>
    </source>
</reference>
<dbReference type="PANTHER" id="PTHR32282">
    <property type="entry name" value="BINDING PROTEIN TRANSPEPTIDASE, PUTATIVE-RELATED"/>
    <property type="match status" value="1"/>
</dbReference>
<dbReference type="Pfam" id="PF00905">
    <property type="entry name" value="Transpeptidase"/>
    <property type="match status" value="1"/>
</dbReference>
<proteinExistence type="inferred from homology"/>
<protein>
    <submittedName>
        <fullName evidence="18">Penicillin-binding protein</fullName>
    </submittedName>
</protein>
<evidence type="ECO:0000259" key="17">
    <source>
        <dbReference type="Pfam" id="PF00912"/>
    </source>
</evidence>
<evidence type="ECO:0000256" key="9">
    <source>
        <dbReference type="ARBA" id="ARBA00022984"/>
    </source>
</evidence>
<comment type="catalytic activity">
    <reaction evidence="12">
        <text>Preferential cleavage: (Ac)2-L-Lys-D-Ala-|-D-Ala. Also transpeptidation of peptidyl-alanyl moieties that are N-acyl substituents of D-alanine.</text>
        <dbReference type="EC" id="3.4.16.4"/>
    </reaction>
</comment>
<evidence type="ECO:0000256" key="2">
    <source>
        <dbReference type="ARBA" id="ARBA00007739"/>
    </source>
</evidence>
<keyword evidence="10" id="KW-0511">Multifunctional enzyme</keyword>
<evidence type="ECO:0000256" key="13">
    <source>
        <dbReference type="ARBA" id="ARBA00049902"/>
    </source>
</evidence>
<comment type="similarity">
    <text evidence="2">In the N-terminal section; belongs to the glycosyltransferase 51 family.</text>
</comment>
<feature type="domain" description="Glycosyl transferase family 51" evidence="17">
    <location>
        <begin position="55"/>
        <end position="210"/>
    </location>
</feature>
<dbReference type="FunFam" id="1.10.3810.10:FF:000001">
    <property type="entry name" value="Penicillin-binding protein 1A"/>
    <property type="match status" value="1"/>
</dbReference>
<keyword evidence="19" id="KW-1185">Reference proteome</keyword>
<evidence type="ECO:0000256" key="10">
    <source>
        <dbReference type="ARBA" id="ARBA00023268"/>
    </source>
</evidence>
<gene>
    <name evidence="18" type="ORF">GCM10018793_03810</name>
</gene>
<keyword evidence="5" id="KW-0328">Glycosyltransferase</keyword>
<evidence type="ECO:0000256" key="3">
    <source>
        <dbReference type="ARBA" id="ARBA00022645"/>
    </source>
</evidence>
<evidence type="ECO:0000256" key="11">
    <source>
        <dbReference type="ARBA" id="ARBA00023316"/>
    </source>
</evidence>
<dbReference type="GO" id="GO:0006508">
    <property type="term" value="P:proteolysis"/>
    <property type="evidence" value="ECO:0007669"/>
    <property type="project" value="UniProtKB-KW"/>
</dbReference>
<organism evidence="18 19">
    <name type="scientific">Streptomyces sulfonofaciens</name>
    <dbReference type="NCBI Taxonomy" id="68272"/>
    <lineage>
        <taxon>Bacteria</taxon>
        <taxon>Bacillati</taxon>
        <taxon>Actinomycetota</taxon>
        <taxon>Actinomycetes</taxon>
        <taxon>Kitasatosporales</taxon>
        <taxon>Streptomycetaceae</taxon>
        <taxon>Streptomyces</taxon>
    </lineage>
</organism>
<evidence type="ECO:0000313" key="19">
    <source>
        <dbReference type="Proteomes" id="UP000603708"/>
    </source>
</evidence>
<dbReference type="InterPro" id="IPR023346">
    <property type="entry name" value="Lysozyme-like_dom_sf"/>
</dbReference>
<comment type="caution">
    <text evidence="18">The sequence shown here is derived from an EMBL/GenBank/DDBJ whole genome shotgun (WGS) entry which is preliminary data.</text>
</comment>
<dbReference type="InterPro" id="IPR050396">
    <property type="entry name" value="Glycosyltr_51/Transpeptidase"/>
</dbReference>
<dbReference type="InterPro" id="IPR001264">
    <property type="entry name" value="Glyco_trans_51"/>
</dbReference>
<reference evidence="18" key="2">
    <citation type="submission" date="2020-09" db="EMBL/GenBank/DDBJ databases">
        <authorList>
            <person name="Sun Q."/>
            <person name="Ohkuma M."/>
        </authorList>
    </citation>
    <scope>NUCLEOTIDE SEQUENCE</scope>
    <source>
        <strain evidence="18">JCM 5069</strain>
    </source>
</reference>
<comment type="similarity">
    <text evidence="1">In the C-terminal section; belongs to the transpeptidase family.</text>
</comment>
<dbReference type="GO" id="GO:0030288">
    <property type="term" value="C:outer membrane-bounded periplasmic space"/>
    <property type="evidence" value="ECO:0007669"/>
    <property type="project" value="TreeGrafter"/>
</dbReference>
<name>A0A919FPS0_9ACTN</name>
<keyword evidence="6" id="KW-0808">Transferase</keyword>